<gene>
    <name evidence="7" type="ORF">OS493_038974</name>
</gene>
<feature type="domain" description="FAD/NAD(P)-binding" evidence="6">
    <location>
        <begin position="8"/>
        <end position="124"/>
    </location>
</feature>
<keyword evidence="5" id="KW-0676">Redox-active center</keyword>
<reference evidence="7" key="1">
    <citation type="submission" date="2023-01" db="EMBL/GenBank/DDBJ databases">
        <title>Genome assembly of the deep-sea coral Lophelia pertusa.</title>
        <authorList>
            <person name="Herrera S."/>
            <person name="Cordes E."/>
        </authorList>
    </citation>
    <scope>NUCLEOTIDE SEQUENCE</scope>
    <source>
        <strain evidence="7">USNM1676648</strain>
        <tissue evidence="7">Polyp</tissue>
    </source>
</reference>
<proteinExistence type="inferred from homology"/>
<keyword evidence="3" id="KW-0560">Oxidoreductase</keyword>
<dbReference type="EMBL" id="MU826011">
    <property type="protein sequence ID" value="KAJ7381793.1"/>
    <property type="molecule type" value="Genomic_DNA"/>
</dbReference>
<dbReference type="PRINTS" id="PR00411">
    <property type="entry name" value="PNDRDTASEI"/>
</dbReference>
<sequence>MAQGVQTFDYLVIGGGSGGLASARRAASLGVKAAVIEHGRLGGTLCNVGCVQRRTVKKSRDAYVKRLNGIYENNLKKDNVKYIPGHAVFTPEGNIKVGDNVYSGKHILIASGGRPTVPAFPGCQYGITSDGFFELEDLPKVLRTFDSMISEGVTNEIVQAGIDLQTHISIQEITKDSESGLMTVHALRNKKDKVALSGFDCIVLAIGRGPNTDALGLNGL</sequence>
<dbReference type="GO" id="GO:0045454">
    <property type="term" value="P:cell redox homeostasis"/>
    <property type="evidence" value="ECO:0007669"/>
    <property type="project" value="InterPro"/>
</dbReference>
<dbReference type="InterPro" id="IPR046952">
    <property type="entry name" value="GSHR/TRXR-like"/>
</dbReference>
<dbReference type="GO" id="GO:0005739">
    <property type="term" value="C:mitochondrion"/>
    <property type="evidence" value="ECO:0007669"/>
    <property type="project" value="TreeGrafter"/>
</dbReference>
<dbReference type="InterPro" id="IPR023753">
    <property type="entry name" value="FAD/NAD-binding_dom"/>
</dbReference>
<name>A0A9X0D118_9CNID</name>
<keyword evidence="4" id="KW-1015">Disulfide bond</keyword>
<dbReference type="Pfam" id="PF07992">
    <property type="entry name" value="Pyr_redox_2"/>
    <property type="match status" value="2"/>
</dbReference>
<organism evidence="7 8">
    <name type="scientific">Desmophyllum pertusum</name>
    <dbReference type="NCBI Taxonomy" id="174260"/>
    <lineage>
        <taxon>Eukaryota</taxon>
        <taxon>Metazoa</taxon>
        <taxon>Cnidaria</taxon>
        <taxon>Anthozoa</taxon>
        <taxon>Hexacorallia</taxon>
        <taxon>Scleractinia</taxon>
        <taxon>Caryophylliina</taxon>
        <taxon>Caryophylliidae</taxon>
        <taxon>Desmophyllum</taxon>
    </lineage>
</organism>
<accession>A0A9X0D118</accession>
<dbReference type="SUPFAM" id="SSF51905">
    <property type="entry name" value="FAD/NAD(P)-binding domain"/>
    <property type="match status" value="1"/>
</dbReference>
<evidence type="ECO:0000256" key="4">
    <source>
        <dbReference type="ARBA" id="ARBA00023157"/>
    </source>
</evidence>
<comment type="cofactor">
    <cofactor evidence="1">
        <name>FAD</name>
        <dbReference type="ChEBI" id="CHEBI:57692"/>
    </cofactor>
</comment>
<dbReference type="Proteomes" id="UP001163046">
    <property type="component" value="Unassembled WGS sequence"/>
</dbReference>
<dbReference type="GO" id="GO:0034599">
    <property type="term" value="P:cellular response to oxidative stress"/>
    <property type="evidence" value="ECO:0007669"/>
    <property type="project" value="TreeGrafter"/>
</dbReference>
<dbReference type="GO" id="GO:0050660">
    <property type="term" value="F:flavin adenine dinucleotide binding"/>
    <property type="evidence" value="ECO:0007669"/>
    <property type="project" value="InterPro"/>
</dbReference>
<dbReference type="PANTHER" id="PTHR42737:SF2">
    <property type="entry name" value="GLUTATHIONE REDUCTASE"/>
    <property type="match status" value="1"/>
</dbReference>
<evidence type="ECO:0000256" key="2">
    <source>
        <dbReference type="ARBA" id="ARBA00007532"/>
    </source>
</evidence>
<keyword evidence="8" id="KW-1185">Reference proteome</keyword>
<evidence type="ECO:0000256" key="5">
    <source>
        <dbReference type="ARBA" id="ARBA00023284"/>
    </source>
</evidence>
<feature type="domain" description="FAD/NAD(P)-binding" evidence="6">
    <location>
        <begin position="135"/>
        <end position="215"/>
    </location>
</feature>
<evidence type="ECO:0000256" key="1">
    <source>
        <dbReference type="ARBA" id="ARBA00001974"/>
    </source>
</evidence>
<comment type="caution">
    <text evidence="7">The sequence shown here is derived from an EMBL/GenBank/DDBJ whole genome shotgun (WGS) entry which is preliminary data.</text>
</comment>
<dbReference type="GO" id="GO:0006749">
    <property type="term" value="P:glutathione metabolic process"/>
    <property type="evidence" value="ECO:0007669"/>
    <property type="project" value="TreeGrafter"/>
</dbReference>
<dbReference type="OrthoDB" id="5956163at2759"/>
<dbReference type="GO" id="GO:0004362">
    <property type="term" value="F:glutathione-disulfide reductase (NADPH) activity"/>
    <property type="evidence" value="ECO:0007669"/>
    <property type="project" value="TreeGrafter"/>
</dbReference>
<comment type="similarity">
    <text evidence="2">Belongs to the class-I pyridine nucleotide-disulfide oxidoreductase family.</text>
</comment>
<dbReference type="GO" id="GO:0005829">
    <property type="term" value="C:cytosol"/>
    <property type="evidence" value="ECO:0007669"/>
    <property type="project" value="TreeGrafter"/>
</dbReference>
<dbReference type="PRINTS" id="PR00368">
    <property type="entry name" value="FADPNR"/>
</dbReference>
<dbReference type="InterPro" id="IPR036188">
    <property type="entry name" value="FAD/NAD-bd_sf"/>
</dbReference>
<evidence type="ECO:0000259" key="6">
    <source>
        <dbReference type="Pfam" id="PF07992"/>
    </source>
</evidence>
<protein>
    <recommendedName>
        <fullName evidence="6">FAD/NAD(P)-binding domain-containing protein</fullName>
    </recommendedName>
</protein>
<dbReference type="Gene3D" id="3.50.50.60">
    <property type="entry name" value="FAD/NAD(P)-binding domain"/>
    <property type="match status" value="2"/>
</dbReference>
<evidence type="ECO:0000256" key="3">
    <source>
        <dbReference type="ARBA" id="ARBA00023002"/>
    </source>
</evidence>
<dbReference type="AlphaFoldDB" id="A0A9X0D118"/>
<evidence type="ECO:0000313" key="8">
    <source>
        <dbReference type="Proteomes" id="UP001163046"/>
    </source>
</evidence>
<feature type="non-terminal residue" evidence="7">
    <location>
        <position position="1"/>
    </location>
</feature>
<dbReference type="PANTHER" id="PTHR42737">
    <property type="entry name" value="GLUTATHIONE REDUCTASE"/>
    <property type="match status" value="1"/>
</dbReference>
<evidence type="ECO:0000313" key="7">
    <source>
        <dbReference type="EMBL" id="KAJ7381793.1"/>
    </source>
</evidence>